<gene>
    <name evidence="6" type="primary">LOC106810035</name>
</gene>
<feature type="region of interest" description="Disordered" evidence="4">
    <location>
        <begin position="355"/>
        <end position="424"/>
    </location>
</feature>
<evidence type="ECO:0000313" key="5">
    <source>
        <dbReference type="Proteomes" id="UP000695022"/>
    </source>
</evidence>
<name>A0ABM1E9B5_PRICU</name>
<proteinExistence type="predicted"/>
<dbReference type="GeneID" id="106810035"/>
<evidence type="ECO:0000256" key="4">
    <source>
        <dbReference type="SAM" id="MobiDB-lite"/>
    </source>
</evidence>
<evidence type="ECO:0000256" key="1">
    <source>
        <dbReference type="ARBA" id="ARBA00004245"/>
    </source>
</evidence>
<dbReference type="InterPro" id="IPR004934">
    <property type="entry name" value="TMOD"/>
</dbReference>
<feature type="region of interest" description="Disordered" evidence="4">
    <location>
        <begin position="35"/>
        <end position="66"/>
    </location>
</feature>
<evidence type="ECO:0000256" key="3">
    <source>
        <dbReference type="ARBA" id="ARBA00023212"/>
    </source>
</evidence>
<organism evidence="5 6">
    <name type="scientific">Priapulus caudatus</name>
    <name type="common">Priapulid worm</name>
    <dbReference type="NCBI Taxonomy" id="37621"/>
    <lineage>
        <taxon>Eukaryota</taxon>
        <taxon>Metazoa</taxon>
        <taxon>Ecdysozoa</taxon>
        <taxon>Scalidophora</taxon>
        <taxon>Priapulida</taxon>
        <taxon>Priapulimorpha</taxon>
        <taxon>Priapulimorphida</taxon>
        <taxon>Priapulidae</taxon>
        <taxon>Priapulus</taxon>
    </lineage>
</organism>
<keyword evidence="5" id="KW-1185">Reference proteome</keyword>
<accession>A0ABM1E9B5</accession>
<feature type="compositionally biased region" description="Basic and acidic residues" evidence="4">
    <location>
        <begin position="387"/>
        <end position="402"/>
    </location>
</feature>
<dbReference type="PANTHER" id="PTHR10901">
    <property type="entry name" value="TROPOMODULIN"/>
    <property type="match status" value="1"/>
</dbReference>
<feature type="compositionally biased region" description="Acidic residues" evidence="4">
    <location>
        <begin position="35"/>
        <end position="45"/>
    </location>
</feature>
<dbReference type="SUPFAM" id="SSF52047">
    <property type="entry name" value="RNI-like"/>
    <property type="match status" value="1"/>
</dbReference>
<evidence type="ECO:0000256" key="2">
    <source>
        <dbReference type="ARBA" id="ARBA00022490"/>
    </source>
</evidence>
<protein>
    <submittedName>
        <fullName evidence="6">Tropomodulin-1-like</fullName>
    </submittedName>
</protein>
<sequence>MSTAVIEGRDKVLAELKKYVDMDIDELLSQLTEEQIDELNDESDPDNPMLPPCDRVRNQTKKLPTGPLDRKKLLKYLEKQGKEDKDWEEKLPYEAGVKRGMVFEPKESAKLPVSEEDGIELDLPEEYEDALKGASEAELIDIAGVLELHSMLTQDQYWESFKNVLAQEKDATFSGPAKMSQLKIVLPEKPNDTDFGASLEKLKSNDSSMKTLNLNNKSDLSEEQLLSLCEAMKSNTSLQLLSMAYVNAKDIVAEKLCDALEENKTLKVLNLDSNQFTAAKVRDLVKATVKNMTLLELRATNQRSTVLGVKFESEICKLVQENTSILRLGLNFETLEARMKIVEYLQRNTDTLRQNRVNDEAYTPPKFNAPKGTREKLPEKVQNTKFISDRFMTKEEEERSADKNSGPHITARREQKSDSEPESD</sequence>
<feature type="compositionally biased region" description="Basic and acidic residues" evidence="4">
    <location>
        <begin position="411"/>
        <end position="424"/>
    </location>
</feature>
<comment type="subcellular location">
    <subcellularLocation>
        <location evidence="1">Cytoplasm</location>
        <location evidence="1">Cytoskeleton</location>
    </subcellularLocation>
</comment>
<evidence type="ECO:0000313" key="6">
    <source>
        <dbReference type="RefSeq" id="XP_014668786.1"/>
    </source>
</evidence>
<dbReference type="PANTHER" id="PTHR10901:SF6">
    <property type="entry name" value="TROPOMODULIN, ISOFORM N"/>
    <property type="match status" value="1"/>
</dbReference>
<dbReference type="Proteomes" id="UP000695022">
    <property type="component" value="Unplaced"/>
</dbReference>
<keyword evidence="3" id="KW-0206">Cytoskeleton</keyword>
<dbReference type="Pfam" id="PF03250">
    <property type="entry name" value="Tropomodulin"/>
    <property type="match status" value="1"/>
</dbReference>
<keyword evidence="2" id="KW-0963">Cytoplasm</keyword>
<dbReference type="RefSeq" id="XP_014668786.1">
    <property type="nucleotide sequence ID" value="XM_014813300.1"/>
</dbReference>
<dbReference type="Gene3D" id="3.80.10.10">
    <property type="entry name" value="Ribonuclease Inhibitor"/>
    <property type="match status" value="1"/>
</dbReference>
<reference evidence="6" key="1">
    <citation type="submission" date="2025-08" db="UniProtKB">
        <authorList>
            <consortium name="RefSeq"/>
        </authorList>
    </citation>
    <scope>IDENTIFICATION</scope>
</reference>
<dbReference type="InterPro" id="IPR032675">
    <property type="entry name" value="LRR_dom_sf"/>
</dbReference>